<proteinExistence type="predicted"/>
<evidence type="ECO:0000313" key="1">
    <source>
        <dbReference type="EMBL" id="MBS8262229.1"/>
    </source>
</evidence>
<protein>
    <submittedName>
        <fullName evidence="1">Uncharacterized protein</fullName>
    </submittedName>
</protein>
<dbReference type="AlphaFoldDB" id="A0A944CFS1"/>
<comment type="caution">
    <text evidence="1">The sequence shown here is derived from an EMBL/GenBank/DDBJ whole genome shotgun (WGS) entry which is preliminary data.</text>
</comment>
<dbReference type="EMBL" id="QTKU01000005">
    <property type="protein sequence ID" value="MBS8262229.1"/>
    <property type="molecule type" value="Genomic_DNA"/>
</dbReference>
<reference evidence="1" key="2">
    <citation type="journal article" date="2021" name="Microorganisms">
        <title>Bacterial Dimethylsulfoniopropionate Biosynthesis in the East China Sea.</title>
        <authorList>
            <person name="Liu J."/>
            <person name="Zhang Y."/>
            <person name="Liu J."/>
            <person name="Zhong H."/>
            <person name="Williams B.T."/>
            <person name="Zheng Y."/>
            <person name="Curson A.R.J."/>
            <person name="Sun C."/>
            <person name="Sun H."/>
            <person name="Song D."/>
            <person name="Wagner Mackenzie B."/>
            <person name="Bermejo Martinez A."/>
            <person name="Todd J.D."/>
            <person name="Zhang X.H."/>
        </authorList>
    </citation>
    <scope>NUCLEOTIDE SEQUENCE</scope>
    <source>
        <strain evidence="1">AESS21</strain>
    </source>
</reference>
<evidence type="ECO:0000313" key="2">
    <source>
        <dbReference type="Proteomes" id="UP000705379"/>
    </source>
</evidence>
<sequence length="252" mass="26801">MAIADFESHARSLKRFAGASMVGALALLLAACQSVPSTPQSSYLNEISLAQVDVDFSSAERPLLVSDLDGEISESVSGGSTLGALGTRFGVTNQQGRQAALETAIAANVKPHVEDTLKPLMTGTRPVRAVVTVKSVFIRSRFGLQQLTGTQVFVNGKKRPDNPQFVAGLTLYDMDTGLPFREVEPISRIDDGAITLAGGPEKGPKYGKSNRLNQLIFEYALAAANALQRNAASSEFSIPASEGDTKTLWESN</sequence>
<dbReference type="RefSeq" id="WP_213217511.1">
    <property type="nucleotide sequence ID" value="NZ_QTKU01000005.1"/>
</dbReference>
<name>A0A944CFS1_9HYPH</name>
<reference evidence="1" key="1">
    <citation type="submission" date="2018-08" db="EMBL/GenBank/DDBJ databases">
        <authorList>
            <person name="Jin W."/>
            <person name="Wang H."/>
            <person name="Yang Y."/>
            <person name="Li M."/>
            <person name="Liu J."/>
        </authorList>
    </citation>
    <scope>NUCLEOTIDE SEQUENCE</scope>
    <source>
        <strain evidence="1">AESS21</strain>
    </source>
</reference>
<dbReference type="Proteomes" id="UP000705379">
    <property type="component" value="Unassembled WGS sequence"/>
</dbReference>
<gene>
    <name evidence="1" type="ORF">DYI23_18520</name>
</gene>
<organism evidence="1 2">
    <name type="scientific">Roseibium polysiphoniae</name>
    <dbReference type="NCBI Taxonomy" id="2571221"/>
    <lineage>
        <taxon>Bacteria</taxon>
        <taxon>Pseudomonadati</taxon>
        <taxon>Pseudomonadota</taxon>
        <taxon>Alphaproteobacteria</taxon>
        <taxon>Hyphomicrobiales</taxon>
        <taxon>Stappiaceae</taxon>
        <taxon>Roseibium</taxon>
    </lineage>
</organism>
<accession>A0A944CFS1</accession>